<dbReference type="InterPro" id="IPR009003">
    <property type="entry name" value="Peptidase_S1_PA"/>
</dbReference>
<organism evidence="9 10">
    <name type="scientific">Chinchilla lanigera</name>
    <name type="common">Long-tailed chinchilla</name>
    <name type="synonym">Chinchilla villidera</name>
    <dbReference type="NCBI Taxonomy" id="34839"/>
    <lineage>
        <taxon>Eukaryota</taxon>
        <taxon>Metazoa</taxon>
        <taxon>Chordata</taxon>
        <taxon>Craniata</taxon>
        <taxon>Vertebrata</taxon>
        <taxon>Euteleostomi</taxon>
        <taxon>Mammalia</taxon>
        <taxon>Eutheria</taxon>
        <taxon>Euarchontoglires</taxon>
        <taxon>Glires</taxon>
        <taxon>Rodentia</taxon>
        <taxon>Hystricomorpha</taxon>
        <taxon>Chinchillidae</taxon>
        <taxon>Chinchilla</taxon>
    </lineage>
</organism>
<proteinExistence type="inferred from homology"/>
<dbReference type="InterPro" id="IPR033116">
    <property type="entry name" value="TRYPSIN_SER"/>
</dbReference>
<dbReference type="GO" id="GO:0003073">
    <property type="term" value="P:regulation of systemic arterial blood pressure"/>
    <property type="evidence" value="ECO:0007669"/>
    <property type="project" value="TreeGrafter"/>
</dbReference>
<keyword evidence="3 6" id="KW-0378">Hydrolase</keyword>
<dbReference type="GeneTree" id="ENSGT01020000230389"/>
<feature type="region of interest" description="Disordered" evidence="7">
    <location>
        <begin position="1"/>
        <end position="25"/>
    </location>
</feature>
<dbReference type="SMART" id="SM00020">
    <property type="entry name" value="Tryp_SPc"/>
    <property type="match status" value="1"/>
</dbReference>
<dbReference type="Proteomes" id="UP000694398">
    <property type="component" value="Unassembled WGS sequence"/>
</dbReference>
<dbReference type="PRINTS" id="PR00722">
    <property type="entry name" value="CHYMOTRYPSIN"/>
</dbReference>
<name>A0A8C2V2S7_CHILA</name>
<dbReference type="SUPFAM" id="SSF50494">
    <property type="entry name" value="Trypsin-like serine proteases"/>
    <property type="match status" value="1"/>
</dbReference>
<keyword evidence="5" id="KW-1015">Disulfide bond</keyword>
<dbReference type="GO" id="GO:0031638">
    <property type="term" value="P:zymogen activation"/>
    <property type="evidence" value="ECO:0007669"/>
    <property type="project" value="TreeGrafter"/>
</dbReference>
<dbReference type="InterPro" id="IPR001254">
    <property type="entry name" value="Trypsin_dom"/>
</dbReference>
<protein>
    <recommendedName>
        <fullName evidence="8">Peptidase S1 domain-containing protein</fullName>
    </recommendedName>
</protein>
<evidence type="ECO:0000313" key="9">
    <source>
        <dbReference type="Ensembl" id="ENSCLAP00000008980.1"/>
    </source>
</evidence>
<keyword evidence="10" id="KW-1185">Reference proteome</keyword>
<dbReference type="GO" id="GO:0030141">
    <property type="term" value="C:secretory granule"/>
    <property type="evidence" value="ECO:0007669"/>
    <property type="project" value="TreeGrafter"/>
</dbReference>
<dbReference type="OMA" id="IGGWECE"/>
<evidence type="ECO:0000256" key="1">
    <source>
        <dbReference type="ARBA" id="ARBA00009228"/>
    </source>
</evidence>
<dbReference type="PROSITE" id="PS00134">
    <property type="entry name" value="TRYPSIN_HIS"/>
    <property type="match status" value="1"/>
</dbReference>
<evidence type="ECO:0000256" key="7">
    <source>
        <dbReference type="SAM" id="MobiDB-lite"/>
    </source>
</evidence>
<evidence type="ECO:0000256" key="2">
    <source>
        <dbReference type="ARBA" id="ARBA00022670"/>
    </source>
</evidence>
<dbReference type="InterPro" id="IPR001314">
    <property type="entry name" value="Peptidase_S1A"/>
</dbReference>
<dbReference type="CDD" id="cd00190">
    <property type="entry name" value="Tryp_SPc"/>
    <property type="match status" value="1"/>
</dbReference>
<dbReference type="InterPro" id="IPR018114">
    <property type="entry name" value="TRYPSIN_HIS"/>
</dbReference>
<sequence length="318" mass="34553">MEGGVQFPAKGRGLGQHRSSTRAGAGSWGERSFIRLLREVLQSQACHLSLDVSVSMWFLVLCLVPSLGRTGAAPPVQSRIVGGWECEKHSQPWQVAVYHNGLAVCGGVLVHPLWVLTAAHCLRSDSRVLLGRHNLFQGEDTAQQVHISRSLPHPLYNMSHLWNGTLGRETDLSHDLMLLRLSESANITDAVKVLDLPRVEPEPGSTCFASGWGSIEPEVDRFVLPRTLQCVDLSLLSRDVCARAYATPVTEFMLCAGHVKGGKDACVGDSGGPLICNGVLQGLTSWGSNPCGQPEKPALYTKLVSYRKWIKDTMAANP</sequence>
<dbReference type="PANTHER" id="PTHR24271:SF94">
    <property type="entry name" value="KALLIKREIN-2"/>
    <property type="match status" value="1"/>
</dbReference>
<dbReference type="InterPro" id="IPR043504">
    <property type="entry name" value="Peptidase_S1_PA_chymotrypsin"/>
</dbReference>
<dbReference type="GO" id="GO:0004252">
    <property type="term" value="F:serine-type endopeptidase activity"/>
    <property type="evidence" value="ECO:0007669"/>
    <property type="project" value="InterPro"/>
</dbReference>
<dbReference type="FunFam" id="2.40.10.10:FF:000010">
    <property type="entry name" value="Kallikrein related peptidase 11"/>
    <property type="match status" value="1"/>
</dbReference>
<evidence type="ECO:0000313" key="10">
    <source>
        <dbReference type="Proteomes" id="UP000694398"/>
    </source>
</evidence>
<evidence type="ECO:0000256" key="4">
    <source>
        <dbReference type="ARBA" id="ARBA00022825"/>
    </source>
</evidence>
<dbReference type="Ensembl" id="ENSCLAT00000009108.1">
    <property type="protein sequence ID" value="ENSCLAP00000008980.1"/>
    <property type="gene ID" value="ENSCLAG00000006271.1"/>
</dbReference>
<feature type="domain" description="Peptidase S1" evidence="8">
    <location>
        <begin position="80"/>
        <end position="315"/>
    </location>
</feature>
<keyword evidence="2 6" id="KW-0645">Protease</keyword>
<accession>A0A8C2V2S7</accession>
<dbReference type="Pfam" id="PF00089">
    <property type="entry name" value="Trypsin"/>
    <property type="match status" value="1"/>
</dbReference>
<keyword evidence="4 6" id="KW-0720">Serine protease</keyword>
<reference evidence="9" key="1">
    <citation type="submission" date="2025-08" db="UniProtKB">
        <authorList>
            <consortium name="Ensembl"/>
        </authorList>
    </citation>
    <scope>IDENTIFICATION</scope>
</reference>
<evidence type="ECO:0000256" key="5">
    <source>
        <dbReference type="ARBA" id="ARBA00023157"/>
    </source>
</evidence>
<dbReference type="AlphaFoldDB" id="A0A8C2V2S7"/>
<comment type="similarity">
    <text evidence="1">Belongs to the peptidase S1 family. Snake venom subfamily.</text>
</comment>
<dbReference type="PANTHER" id="PTHR24271">
    <property type="entry name" value="KALLIKREIN-RELATED"/>
    <property type="match status" value="1"/>
</dbReference>
<dbReference type="Gene3D" id="2.40.10.10">
    <property type="entry name" value="Trypsin-like serine proteases"/>
    <property type="match status" value="2"/>
</dbReference>
<evidence type="ECO:0000256" key="3">
    <source>
        <dbReference type="ARBA" id="ARBA00022801"/>
    </source>
</evidence>
<dbReference type="PROSITE" id="PS00135">
    <property type="entry name" value="TRYPSIN_SER"/>
    <property type="match status" value="1"/>
</dbReference>
<reference evidence="9" key="2">
    <citation type="submission" date="2025-09" db="UniProtKB">
        <authorList>
            <consortium name="Ensembl"/>
        </authorList>
    </citation>
    <scope>IDENTIFICATION</scope>
</reference>
<evidence type="ECO:0000256" key="6">
    <source>
        <dbReference type="RuleBase" id="RU363034"/>
    </source>
</evidence>
<evidence type="ECO:0000259" key="8">
    <source>
        <dbReference type="PROSITE" id="PS50240"/>
    </source>
</evidence>
<dbReference type="PROSITE" id="PS50240">
    <property type="entry name" value="TRYPSIN_DOM"/>
    <property type="match status" value="1"/>
</dbReference>